<dbReference type="PANTHER" id="PTHR42788">
    <property type="entry name" value="TAURINE IMPORT ATP-BINDING PROTEIN-RELATED"/>
    <property type="match status" value="1"/>
</dbReference>
<reference evidence="5 6" key="1">
    <citation type="submission" date="2019-07" db="EMBL/GenBank/DDBJ databases">
        <title>Rhodococcus cavernicolus sp. nov., isolated from a cave.</title>
        <authorList>
            <person name="Lee S.D."/>
        </authorList>
    </citation>
    <scope>NUCLEOTIDE SEQUENCE [LARGE SCALE GENOMIC DNA]</scope>
    <source>
        <strain evidence="5 6">C1-24</strain>
    </source>
</reference>
<dbReference type="CDD" id="cd03293">
    <property type="entry name" value="ABC_NrtD_SsuB_transporters"/>
    <property type="match status" value="1"/>
</dbReference>
<gene>
    <name evidence="5" type="ORF">FOY51_14300</name>
</gene>
<evidence type="ECO:0000313" key="6">
    <source>
        <dbReference type="Proteomes" id="UP000322244"/>
    </source>
</evidence>
<keyword evidence="1" id="KW-0813">Transport</keyword>
<dbReference type="PROSITE" id="PS50893">
    <property type="entry name" value="ABC_TRANSPORTER_2"/>
    <property type="match status" value="1"/>
</dbReference>
<organism evidence="5 6">
    <name type="scientific">Antrihabitans cavernicola</name>
    <dbReference type="NCBI Taxonomy" id="2495913"/>
    <lineage>
        <taxon>Bacteria</taxon>
        <taxon>Bacillati</taxon>
        <taxon>Actinomycetota</taxon>
        <taxon>Actinomycetes</taxon>
        <taxon>Mycobacteriales</taxon>
        <taxon>Nocardiaceae</taxon>
        <taxon>Antrihabitans</taxon>
    </lineage>
</organism>
<evidence type="ECO:0000256" key="3">
    <source>
        <dbReference type="ARBA" id="ARBA00022840"/>
    </source>
</evidence>
<dbReference type="SUPFAM" id="SSF52540">
    <property type="entry name" value="P-loop containing nucleoside triphosphate hydrolases"/>
    <property type="match status" value="1"/>
</dbReference>
<dbReference type="GO" id="GO:0005524">
    <property type="term" value="F:ATP binding"/>
    <property type="evidence" value="ECO:0007669"/>
    <property type="project" value="UniProtKB-KW"/>
</dbReference>
<dbReference type="GO" id="GO:0016887">
    <property type="term" value="F:ATP hydrolysis activity"/>
    <property type="evidence" value="ECO:0007669"/>
    <property type="project" value="InterPro"/>
</dbReference>
<dbReference type="InterPro" id="IPR050166">
    <property type="entry name" value="ABC_transporter_ATP-bind"/>
</dbReference>
<evidence type="ECO:0000259" key="4">
    <source>
        <dbReference type="PROSITE" id="PS50893"/>
    </source>
</evidence>
<proteinExistence type="predicted"/>
<keyword evidence="6" id="KW-1185">Reference proteome</keyword>
<dbReference type="OrthoDB" id="8773773at2"/>
<keyword evidence="2" id="KW-0547">Nucleotide-binding</keyword>
<dbReference type="EMBL" id="VLNY01000006">
    <property type="protein sequence ID" value="KAA0022167.1"/>
    <property type="molecule type" value="Genomic_DNA"/>
</dbReference>
<feature type="domain" description="ABC transporter" evidence="4">
    <location>
        <begin position="10"/>
        <end position="240"/>
    </location>
</feature>
<protein>
    <submittedName>
        <fullName evidence="5">Nitrate/sulfonate/bicarbonate ABC transporter ATP-binding protein</fullName>
    </submittedName>
</protein>
<dbReference type="Pfam" id="PF00005">
    <property type="entry name" value="ABC_tran"/>
    <property type="match status" value="1"/>
</dbReference>
<dbReference type="InterPro" id="IPR017871">
    <property type="entry name" value="ABC_transporter-like_CS"/>
</dbReference>
<dbReference type="Gene3D" id="3.40.50.300">
    <property type="entry name" value="P-loop containing nucleotide triphosphate hydrolases"/>
    <property type="match status" value="1"/>
</dbReference>
<dbReference type="Proteomes" id="UP000322244">
    <property type="component" value="Unassembled WGS sequence"/>
</dbReference>
<dbReference type="InterPro" id="IPR027417">
    <property type="entry name" value="P-loop_NTPase"/>
</dbReference>
<dbReference type="RefSeq" id="WP_149430928.1">
    <property type="nucleotide sequence ID" value="NZ_VLNY01000006.1"/>
</dbReference>
<dbReference type="InterPro" id="IPR018632">
    <property type="entry name" value="AAA-associated_dom_C"/>
</dbReference>
<evidence type="ECO:0000256" key="1">
    <source>
        <dbReference type="ARBA" id="ARBA00022448"/>
    </source>
</evidence>
<dbReference type="InterPro" id="IPR003593">
    <property type="entry name" value="AAA+_ATPase"/>
</dbReference>
<name>A0A5A7SBE6_9NOCA</name>
<dbReference type="Pfam" id="PF09821">
    <property type="entry name" value="AAA_assoc_C"/>
    <property type="match status" value="1"/>
</dbReference>
<dbReference type="AlphaFoldDB" id="A0A5A7SBE6"/>
<sequence>MTTATSTAVISVENVYKTFGDLTVLDGVSLTLHDGEIVALLGRSGSGKSTLLRCLAGLTAATSGTVSYRGDALNGANPGVSMVFQSFALLPWLTVQENVELGLQALSVPAAQRRERALAALDMIGLDGFESAYPRELSGGMRQRVGFARALVVEPDALLMDEPFSALDVLTSENLRAELLRLWQDPEFPTRTGLIVTHNIEEAIQLADRVLILDSNPGRIKGELTIDLAHPRDRRSPEFESYVDTVYEILTGHARDGSRQTIDALPAANTGEIAGLIELLHHRGGSVGLAEIADELRYELDDLLPVVDAVVMLKLALPRGSGLQLSEQGRRFASADILRAKEQFATLVVEHAPLVRGIVKQLRRSDNGAVRADTILDDLRDTFGDASARSQFDTAVDWGRYSELLEYDVGTNRIELA</sequence>
<dbReference type="PROSITE" id="PS00211">
    <property type="entry name" value="ABC_TRANSPORTER_1"/>
    <property type="match status" value="1"/>
</dbReference>
<accession>A0A5A7SBE6</accession>
<dbReference type="InterPro" id="IPR003439">
    <property type="entry name" value="ABC_transporter-like_ATP-bd"/>
</dbReference>
<comment type="caution">
    <text evidence="5">The sequence shown here is derived from an EMBL/GenBank/DDBJ whole genome shotgun (WGS) entry which is preliminary data.</text>
</comment>
<evidence type="ECO:0000256" key="2">
    <source>
        <dbReference type="ARBA" id="ARBA00022741"/>
    </source>
</evidence>
<dbReference type="PANTHER" id="PTHR42788:SF13">
    <property type="entry name" value="ALIPHATIC SULFONATES IMPORT ATP-BINDING PROTEIN SSUB"/>
    <property type="match status" value="1"/>
</dbReference>
<keyword evidence="3 5" id="KW-0067">ATP-binding</keyword>
<dbReference type="SMART" id="SM00382">
    <property type="entry name" value="AAA"/>
    <property type="match status" value="1"/>
</dbReference>
<evidence type="ECO:0000313" key="5">
    <source>
        <dbReference type="EMBL" id="KAA0022167.1"/>
    </source>
</evidence>